<protein>
    <submittedName>
        <fullName evidence="2">Uncharacterized protein</fullName>
    </submittedName>
</protein>
<name>A0A382SKY0_9ZZZZ</name>
<sequence>MYKTDTHSDIIFYFALKEEEKKEDSSNEEEVHIKASKRWS</sequence>
<proteinExistence type="predicted"/>
<organism evidence="2">
    <name type="scientific">marine metagenome</name>
    <dbReference type="NCBI Taxonomy" id="408172"/>
    <lineage>
        <taxon>unclassified sequences</taxon>
        <taxon>metagenomes</taxon>
        <taxon>ecological metagenomes</taxon>
    </lineage>
</organism>
<dbReference type="AlphaFoldDB" id="A0A382SKY0"/>
<feature type="compositionally biased region" description="Basic and acidic residues" evidence="1">
    <location>
        <begin position="21"/>
        <end position="33"/>
    </location>
</feature>
<accession>A0A382SKY0</accession>
<evidence type="ECO:0000256" key="1">
    <source>
        <dbReference type="SAM" id="MobiDB-lite"/>
    </source>
</evidence>
<feature type="region of interest" description="Disordered" evidence="1">
    <location>
        <begin position="21"/>
        <end position="40"/>
    </location>
</feature>
<gene>
    <name evidence="2" type="ORF">METZ01_LOCUS363056</name>
</gene>
<dbReference type="EMBL" id="UINC01129662">
    <property type="protein sequence ID" value="SVD10202.1"/>
    <property type="molecule type" value="Genomic_DNA"/>
</dbReference>
<reference evidence="2" key="1">
    <citation type="submission" date="2018-05" db="EMBL/GenBank/DDBJ databases">
        <authorList>
            <person name="Lanie J.A."/>
            <person name="Ng W.-L."/>
            <person name="Kazmierczak K.M."/>
            <person name="Andrzejewski T.M."/>
            <person name="Davidsen T.M."/>
            <person name="Wayne K.J."/>
            <person name="Tettelin H."/>
            <person name="Glass J.I."/>
            <person name="Rusch D."/>
            <person name="Podicherti R."/>
            <person name="Tsui H.-C.T."/>
            <person name="Winkler M.E."/>
        </authorList>
    </citation>
    <scope>NUCLEOTIDE SEQUENCE</scope>
</reference>
<evidence type="ECO:0000313" key="2">
    <source>
        <dbReference type="EMBL" id="SVD10202.1"/>
    </source>
</evidence>